<dbReference type="AlphaFoldDB" id="A0A1C4U6U7"/>
<dbReference type="EC" id="6.3.3.1" evidence="4 15"/>
<dbReference type="RefSeq" id="WP_089004555.1">
    <property type="nucleotide sequence ID" value="NZ_LT607411.1"/>
</dbReference>
<evidence type="ECO:0000256" key="4">
    <source>
        <dbReference type="ARBA" id="ARBA00013047"/>
    </source>
</evidence>
<dbReference type="SUPFAM" id="SSF55326">
    <property type="entry name" value="PurM N-terminal domain-like"/>
    <property type="match status" value="1"/>
</dbReference>
<evidence type="ECO:0000256" key="11">
    <source>
        <dbReference type="ARBA" id="ARBA00031908"/>
    </source>
</evidence>
<evidence type="ECO:0000256" key="9">
    <source>
        <dbReference type="ARBA" id="ARBA00022755"/>
    </source>
</evidence>
<evidence type="ECO:0000256" key="10">
    <source>
        <dbReference type="ARBA" id="ARBA00022840"/>
    </source>
</evidence>
<dbReference type="InterPro" id="IPR036921">
    <property type="entry name" value="PurM-like_N_sf"/>
</dbReference>
<dbReference type="GO" id="GO:0005524">
    <property type="term" value="F:ATP binding"/>
    <property type="evidence" value="ECO:0007669"/>
    <property type="project" value="UniProtKB-KW"/>
</dbReference>
<dbReference type="InterPro" id="IPR010918">
    <property type="entry name" value="PurM-like_C_dom"/>
</dbReference>
<dbReference type="InterPro" id="IPR036676">
    <property type="entry name" value="PurM-like_C_sf"/>
</dbReference>
<keyword evidence="20" id="KW-1185">Reference proteome</keyword>
<comment type="pathway">
    <text evidence="2 15">Purine metabolism; IMP biosynthesis via de novo pathway; 5-amino-1-(5-phospho-D-ribosyl)imidazole from N(2)-formyl-N(1)-(5-phospho-D-ribosyl)glycinamide: step 2/2.</text>
</comment>
<sequence length="384" mass="40702">MTHVSERSGAGTSPTGAGGDRQPWTAGTGRTTRKRSVSYADAGVSIEAGDRAVELLKSKVKQTRRPEVMGDLGGFAGLFRLDTQKYKNPILASSTDGVGTKLVIAQQLDIHDTVGIDLVAMVVDDLVACGAEPLFLLDYIATGEVVPDKVAEIGAGIADGCRYAGCALLGGETAEHPGVLRPDEYDISATGVGVVEESEILTSERVEVGDVVIAMRSSGLHSNGYSLVRHVLLGAARMRLDVVIEDFGRQRTLGEELLTPTKIYAQDCLKLIAEAEVRALAHVTGGGIPGNLVRILPEHVDAVVNRSTWKPQPIFDLIQSKGRIEDPEMEATFNMGVGMFAVVSAEDADRALATLTGRGVDAWHAGEIIEGSGNVQMIGHHTRG</sequence>
<comment type="subcellular location">
    <subcellularLocation>
        <location evidence="1 15">Cytoplasm</location>
    </subcellularLocation>
</comment>
<dbReference type="GO" id="GO:0005829">
    <property type="term" value="C:cytosol"/>
    <property type="evidence" value="ECO:0007669"/>
    <property type="project" value="TreeGrafter"/>
</dbReference>
<proteinExistence type="inferred from homology"/>
<evidence type="ECO:0000256" key="6">
    <source>
        <dbReference type="ARBA" id="ARBA00022490"/>
    </source>
</evidence>
<keyword evidence="10 15" id="KW-0067">ATP-binding</keyword>
<dbReference type="NCBIfam" id="TIGR00878">
    <property type="entry name" value="purM"/>
    <property type="match status" value="1"/>
</dbReference>
<dbReference type="OrthoDB" id="9777881at2"/>
<dbReference type="GO" id="GO:0004637">
    <property type="term" value="F:phosphoribosylamine-glycine ligase activity"/>
    <property type="evidence" value="ECO:0007669"/>
    <property type="project" value="TreeGrafter"/>
</dbReference>
<dbReference type="PANTHER" id="PTHR10520:SF12">
    <property type="entry name" value="TRIFUNCTIONAL PURINE BIOSYNTHETIC PROTEIN ADENOSINE-3"/>
    <property type="match status" value="1"/>
</dbReference>
<keyword evidence="6 15" id="KW-0963">Cytoplasm</keyword>
<dbReference type="InterPro" id="IPR016188">
    <property type="entry name" value="PurM-like_N"/>
</dbReference>
<feature type="region of interest" description="Disordered" evidence="16">
    <location>
        <begin position="1"/>
        <end position="35"/>
    </location>
</feature>
<dbReference type="FunFam" id="3.30.1330.10:FF:000001">
    <property type="entry name" value="Phosphoribosylformylglycinamidine cyclo-ligase"/>
    <property type="match status" value="1"/>
</dbReference>
<evidence type="ECO:0000256" key="15">
    <source>
        <dbReference type="HAMAP-Rule" id="MF_00741"/>
    </source>
</evidence>
<evidence type="ECO:0000259" key="18">
    <source>
        <dbReference type="Pfam" id="PF02769"/>
    </source>
</evidence>
<feature type="domain" description="PurM-like C-terminal" evidence="18">
    <location>
        <begin position="207"/>
        <end position="373"/>
    </location>
</feature>
<accession>A0A1C4U6U7</accession>
<feature type="domain" description="PurM-like N-terminal" evidence="17">
    <location>
        <begin position="91"/>
        <end position="195"/>
    </location>
</feature>
<dbReference type="GO" id="GO:0004641">
    <property type="term" value="F:phosphoribosylformylglycinamidine cyclo-ligase activity"/>
    <property type="evidence" value="ECO:0007669"/>
    <property type="project" value="UniProtKB-UniRule"/>
</dbReference>
<dbReference type="GO" id="GO:0006189">
    <property type="term" value="P:'de novo' IMP biosynthetic process"/>
    <property type="evidence" value="ECO:0007669"/>
    <property type="project" value="UniProtKB-UniRule"/>
</dbReference>
<protein>
    <recommendedName>
        <fullName evidence="5 15">Phosphoribosylformylglycinamidine cyclo-ligase</fullName>
        <ecNumber evidence="4 15">6.3.3.1</ecNumber>
    </recommendedName>
    <alternativeName>
        <fullName evidence="12 15">AIR synthase</fullName>
    </alternativeName>
    <alternativeName>
        <fullName evidence="13 15">AIRS</fullName>
    </alternativeName>
    <alternativeName>
        <fullName evidence="11 15">Phosphoribosyl-aminoimidazole synthetase</fullName>
    </alternativeName>
</protein>
<evidence type="ECO:0000259" key="17">
    <source>
        <dbReference type="Pfam" id="PF00586"/>
    </source>
</evidence>
<reference evidence="20" key="1">
    <citation type="submission" date="2016-06" db="EMBL/GenBank/DDBJ databases">
        <authorList>
            <person name="Varghese N."/>
            <person name="Submissions Spin"/>
        </authorList>
    </citation>
    <scope>NUCLEOTIDE SEQUENCE [LARGE SCALE GENOMIC DNA]</scope>
    <source>
        <strain evidence="20">DSM 43909</strain>
    </source>
</reference>
<evidence type="ECO:0000256" key="8">
    <source>
        <dbReference type="ARBA" id="ARBA00022741"/>
    </source>
</evidence>
<keyword evidence="9 15" id="KW-0658">Purine biosynthesis</keyword>
<evidence type="ECO:0000256" key="3">
    <source>
        <dbReference type="ARBA" id="ARBA00010280"/>
    </source>
</evidence>
<evidence type="ECO:0000256" key="16">
    <source>
        <dbReference type="SAM" id="MobiDB-lite"/>
    </source>
</evidence>
<dbReference type="EMBL" id="LT607411">
    <property type="protein sequence ID" value="SCE67372.1"/>
    <property type="molecule type" value="Genomic_DNA"/>
</dbReference>
<evidence type="ECO:0000256" key="12">
    <source>
        <dbReference type="ARBA" id="ARBA00032931"/>
    </source>
</evidence>
<dbReference type="FunFam" id="3.90.650.10:FF:000011">
    <property type="entry name" value="Phosphoribosylformylglycinamidine cyclo-ligase"/>
    <property type="match status" value="1"/>
</dbReference>
<dbReference type="Gene3D" id="3.90.650.10">
    <property type="entry name" value="PurM-like C-terminal domain"/>
    <property type="match status" value="1"/>
</dbReference>
<organism evidence="19 20">
    <name type="scientific">Micromonospora viridifaciens</name>
    <dbReference type="NCBI Taxonomy" id="1881"/>
    <lineage>
        <taxon>Bacteria</taxon>
        <taxon>Bacillati</taxon>
        <taxon>Actinomycetota</taxon>
        <taxon>Actinomycetes</taxon>
        <taxon>Micromonosporales</taxon>
        <taxon>Micromonosporaceae</taxon>
        <taxon>Micromonospora</taxon>
    </lineage>
</organism>
<evidence type="ECO:0000256" key="7">
    <source>
        <dbReference type="ARBA" id="ARBA00022598"/>
    </source>
</evidence>
<dbReference type="SUPFAM" id="SSF56042">
    <property type="entry name" value="PurM C-terminal domain-like"/>
    <property type="match status" value="1"/>
</dbReference>
<evidence type="ECO:0000256" key="14">
    <source>
        <dbReference type="ARBA" id="ARBA00049057"/>
    </source>
</evidence>
<dbReference type="HAMAP" id="MF_00741">
    <property type="entry name" value="AIRS"/>
    <property type="match status" value="1"/>
</dbReference>
<evidence type="ECO:0000256" key="2">
    <source>
        <dbReference type="ARBA" id="ARBA00004686"/>
    </source>
</evidence>
<dbReference type="PANTHER" id="PTHR10520">
    <property type="entry name" value="TRIFUNCTIONAL PURINE BIOSYNTHETIC PROTEIN ADENOSINE-3-RELATED"/>
    <property type="match status" value="1"/>
</dbReference>
<dbReference type="CDD" id="cd02196">
    <property type="entry name" value="PurM"/>
    <property type="match status" value="1"/>
</dbReference>
<keyword evidence="7 15" id="KW-0436">Ligase</keyword>
<evidence type="ECO:0000256" key="1">
    <source>
        <dbReference type="ARBA" id="ARBA00004496"/>
    </source>
</evidence>
<evidence type="ECO:0000256" key="5">
    <source>
        <dbReference type="ARBA" id="ARBA00020367"/>
    </source>
</evidence>
<comment type="catalytic activity">
    <reaction evidence="14 15">
        <text>2-formamido-N(1)-(5-O-phospho-beta-D-ribosyl)acetamidine + ATP = 5-amino-1-(5-phospho-beta-D-ribosyl)imidazole + ADP + phosphate + H(+)</text>
        <dbReference type="Rhea" id="RHEA:23032"/>
        <dbReference type="ChEBI" id="CHEBI:15378"/>
        <dbReference type="ChEBI" id="CHEBI:30616"/>
        <dbReference type="ChEBI" id="CHEBI:43474"/>
        <dbReference type="ChEBI" id="CHEBI:137981"/>
        <dbReference type="ChEBI" id="CHEBI:147287"/>
        <dbReference type="ChEBI" id="CHEBI:456216"/>
        <dbReference type="EC" id="6.3.3.1"/>
    </reaction>
</comment>
<dbReference type="InterPro" id="IPR004733">
    <property type="entry name" value="PurM_cligase"/>
</dbReference>
<evidence type="ECO:0000313" key="19">
    <source>
        <dbReference type="EMBL" id="SCE67372.1"/>
    </source>
</evidence>
<dbReference type="Pfam" id="PF00586">
    <property type="entry name" value="AIRS"/>
    <property type="match status" value="1"/>
</dbReference>
<dbReference type="UniPathway" id="UPA00074">
    <property type="reaction ID" value="UER00129"/>
</dbReference>
<name>A0A1C4U6U7_MICVI</name>
<evidence type="ECO:0000256" key="13">
    <source>
        <dbReference type="ARBA" id="ARBA00033093"/>
    </source>
</evidence>
<keyword evidence="8 15" id="KW-0547">Nucleotide-binding</keyword>
<dbReference type="Pfam" id="PF02769">
    <property type="entry name" value="AIRS_C"/>
    <property type="match status" value="1"/>
</dbReference>
<gene>
    <name evidence="15" type="primary">purM</name>
    <name evidence="19" type="ORF">GA0074695_0212</name>
</gene>
<comment type="similarity">
    <text evidence="3 15">Belongs to the AIR synthase family.</text>
</comment>
<evidence type="ECO:0000313" key="20">
    <source>
        <dbReference type="Proteomes" id="UP000198242"/>
    </source>
</evidence>
<dbReference type="Gene3D" id="3.30.1330.10">
    <property type="entry name" value="PurM-like, N-terminal domain"/>
    <property type="match status" value="1"/>
</dbReference>
<dbReference type="Proteomes" id="UP000198242">
    <property type="component" value="Chromosome I"/>
</dbReference>
<dbReference type="GO" id="GO:0046084">
    <property type="term" value="P:adenine biosynthetic process"/>
    <property type="evidence" value="ECO:0007669"/>
    <property type="project" value="TreeGrafter"/>
</dbReference>